<dbReference type="Gene3D" id="3.40.50.1820">
    <property type="entry name" value="alpha/beta hydrolase"/>
    <property type="match status" value="1"/>
</dbReference>
<dbReference type="AlphaFoldDB" id="A0A8H3CH98"/>
<keyword evidence="2" id="KW-0378">Hydrolase</keyword>
<evidence type="ECO:0000256" key="1">
    <source>
        <dbReference type="ARBA" id="ARBA00010088"/>
    </source>
</evidence>
<evidence type="ECO:0000259" key="4">
    <source>
        <dbReference type="Pfam" id="PF08386"/>
    </source>
</evidence>
<dbReference type="Proteomes" id="UP000663831">
    <property type="component" value="Unassembled WGS sequence"/>
</dbReference>
<comment type="similarity">
    <text evidence="1">Belongs to the peptidase S33 family.</text>
</comment>
<dbReference type="InterPro" id="IPR051601">
    <property type="entry name" value="Serine_prot/Carboxylest_S33"/>
</dbReference>
<evidence type="ECO:0000256" key="2">
    <source>
        <dbReference type="ARBA" id="ARBA00022801"/>
    </source>
</evidence>
<dbReference type="InterPro" id="IPR013595">
    <property type="entry name" value="Pept_S33_TAP-like_C"/>
</dbReference>
<evidence type="ECO:0008006" key="7">
    <source>
        <dbReference type="Google" id="ProtNLM"/>
    </source>
</evidence>
<name>A0A8H3CH98_9AGAM</name>
<feature type="domain" description="AB hydrolase-1" evidence="3">
    <location>
        <begin position="103"/>
        <end position="276"/>
    </location>
</feature>
<sequence>MMSEKPPHLPTPGHSRSRRLWACVAFTLLAYHVYKHVSIDVLLRPSSSVSGITWWPCPDVTTTECAYLTVPRDYTNPKANDTVSIFMRKVPATVSRKEYLGSILVNPGGPGGSGSGLAAWLGPSFSTLVEGRYDIIGFDPRGVNMTTPKLGCFDNEAQAFHATYKQTLLGVPYDSRGSSTLPPETRARMEHAYLTKLNASFAATSLACLENGNQAILESVGATYVAQDMERIVDALGEDGLNFWGFSYGTILGSTFAAMRPHLVKRMVLDGVCSVESFYNDIYQWCSDELVDNHKALQGFFDSCAEAGPERCAFARSPAGRVSTGGAELRSRFETLSSKLRDEPIPVPRSLTGPGILTASDLEQVIFKALYSPNTWPGVAKAIAQAEAGNPQLLHDYEYGRFEVLKPSKEGENVFNRHMEHHLTDVIKMAIGCSDPQRPVHRSLDEYAEYLPTGSDSIHKIGKLAPFSEMWASRWTGTCANWKIRAGQRYDGPWTVEGGLKKTRFPILYASLDADPVTPLSAAQKMVKSFGNESAALLVQEGFGHCTTSHPSLCTARAIRDYFLQGKVPEPGVVCKPEPGYIFPGNETKHLLGLSVEDQKLWEALKGLGSMSTQFNNHF</sequence>
<evidence type="ECO:0000313" key="6">
    <source>
        <dbReference type="Proteomes" id="UP000663831"/>
    </source>
</evidence>
<evidence type="ECO:0000313" key="5">
    <source>
        <dbReference type="EMBL" id="CAE6485758.1"/>
    </source>
</evidence>
<proteinExistence type="inferred from homology"/>
<dbReference type="PANTHER" id="PTHR43248">
    <property type="entry name" value="2-SUCCINYL-6-HYDROXY-2,4-CYCLOHEXADIENE-1-CARBOXYLATE SYNTHASE"/>
    <property type="match status" value="1"/>
</dbReference>
<organism evidence="5 6">
    <name type="scientific">Rhizoctonia solani</name>
    <dbReference type="NCBI Taxonomy" id="456999"/>
    <lineage>
        <taxon>Eukaryota</taxon>
        <taxon>Fungi</taxon>
        <taxon>Dikarya</taxon>
        <taxon>Basidiomycota</taxon>
        <taxon>Agaricomycotina</taxon>
        <taxon>Agaricomycetes</taxon>
        <taxon>Cantharellales</taxon>
        <taxon>Ceratobasidiaceae</taxon>
        <taxon>Rhizoctonia</taxon>
    </lineage>
</organism>
<dbReference type="SUPFAM" id="SSF53474">
    <property type="entry name" value="alpha/beta-Hydrolases"/>
    <property type="match status" value="1"/>
</dbReference>
<dbReference type="Pfam" id="PF00561">
    <property type="entry name" value="Abhydrolase_1"/>
    <property type="match status" value="1"/>
</dbReference>
<dbReference type="EMBL" id="CAJMWV010003630">
    <property type="protein sequence ID" value="CAE6485758.1"/>
    <property type="molecule type" value="Genomic_DNA"/>
</dbReference>
<dbReference type="InterPro" id="IPR029058">
    <property type="entry name" value="AB_hydrolase_fold"/>
</dbReference>
<dbReference type="Pfam" id="PF08386">
    <property type="entry name" value="Abhydrolase_4"/>
    <property type="match status" value="1"/>
</dbReference>
<protein>
    <recommendedName>
        <fullName evidence="7">Alpha/beta-hydrolase</fullName>
    </recommendedName>
</protein>
<gene>
    <name evidence="5" type="ORF">RDB_LOCUS103413</name>
</gene>
<feature type="domain" description="Peptidase S33 tripeptidyl aminopeptidase-like C-terminal" evidence="4">
    <location>
        <begin position="468"/>
        <end position="575"/>
    </location>
</feature>
<reference evidence="5" key="1">
    <citation type="submission" date="2021-01" db="EMBL/GenBank/DDBJ databases">
        <authorList>
            <person name="Kaushik A."/>
        </authorList>
    </citation>
    <scope>NUCLEOTIDE SEQUENCE</scope>
    <source>
        <strain evidence="5">AG3-1AP</strain>
    </source>
</reference>
<dbReference type="PANTHER" id="PTHR43248:SF25">
    <property type="entry name" value="AB HYDROLASE-1 DOMAIN-CONTAINING PROTEIN-RELATED"/>
    <property type="match status" value="1"/>
</dbReference>
<dbReference type="InterPro" id="IPR000073">
    <property type="entry name" value="AB_hydrolase_1"/>
</dbReference>
<accession>A0A8H3CH98</accession>
<evidence type="ECO:0000259" key="3">
    <source>
        <dbReference type="Pfam" id="PF00561"/>
    </source>
</evidence>
<comment type="caution">
    <text evidence="5">The sequence shown here is derived from an EMBL/GenBank/DDBJ whole genome shotgun (WGS) entry which is preliminary data.</text>
</comment>
<dbReference type="GO" id="GO:0016787">
    <property type="term" value="F:hydrolase activity"/>
    <property type="evidence" value="ECO:0007669"/>
    <property type="project" value="UniProtKB-KW"/>
</dbReference>